<comment type="caution">
    <text evidence="6">The sequence shown here is derived from an EMBL/GenBank/DDBJ whole genome shotgun (WGS) entry which is preliminary data.</text>
</comment>
<keyword evidence="7" id="KW-1185">Reference proteome</keyword>
<dbReference type="Pfam" id="PF06429">
    <property type="entry name" value="Flg_bbr_C"/>
    <property type="match status" value="1"/>
</dbReference>
<comment type="subcellular location">
    <subcellularLocation>
        <location evidence="2">Bacterial flagellum basal body</location>
    </subcellularLocation>
</comment>
<dbReference type="InterPro" id="IPR020013">
    <property type="entry name" value="Flagellar_FlgE/F/G"/>
</dbReference>
<proteinExistence type="inferred from homology"/>
<keyword evidence="6" id="KW-0969">Cilium</keyword>
<name>A0ABV8H231_9BACI</name>
<dbReference type="InterPro" id="IPR053967">
    <property type="entry name" value="LlgE_F_G-like_D1"/>
</dbReference>
<dbReference type="PANTHER" id="PTHR30435:SF19">
    <property type="entry name" value="FLAGELLAR BASAL-BODY ROD PROTEIN FLGG"/>
    <property type="match status" value="1"/>
</dbReference>
<evidence type="ECO:0000313" key="6">
    <source>
        <dbReference type="EMBL" id="MFC4024992.1"/>
    </source>
</evidence>
<dbReference type="Proteomes" id="UP001595772">
    <property type="component" value="Unassembled WGS sequence"/>
</dbReference>
<dbReference type="Pfam" id="PF00460">
    <property type="entry name" value="Flg_bb_rod"/>
    <property type="match status" value="1"/>
</dbReference>
<dbReference type="NCBIfam" id="TIGR03506">
    <property type="entry name" value="FlgEFG_subfam"/>
    <property type="match status" value="1"/>
</dbReference>
<dbReference type="InterPro" id="IPR037925">
    <property type="entry name" value="FlgE/F/G-like"/>
</dbReference>
<dbReference type="EMBL" id="JBHSAO010000011">
    <property type="protein sequence ID" value="MFC4024992.1"/>
    <property type="molecule type" value="Genomic_DNA"/>
</dbReference>
<dbReference type="InterPro" id="IPR001444">
    <property type="entry name" value="Flag_bb_rod_N"/>
</dbReference>
<dbReference type="InterPro" id="IPR010930">
    <property type="entry name" value="Flg_bb/hook_C_dom"/>
</dbReference>
<sequence length="269" mass="29305">MLRGFYTAASGMITQQRQQEALSNNIANANTPGYKADQTSIRAFPEMLLSEMGSSKNIPTSQGGLNLPVQNTIGSINTGVYVQETVPNFKQGDTRETGISTDLAIVNGMLPDETGSLFFTVQNDAGETRFTRNGNFTVDGQGFLVTNHGYYVLDEAGNPIQTNGMEFRLTPEGILQTEEQATPLGITYTTDANTLTKEGNDLFAGETEPIPAGTTYAIQQGFLEQSNVNTLQTMTDMMTAYRMFETNQRVLRAYDESLGKTVSEIGRIG</sequence>
<evidence type="ECO:0000256" key="1">
    <source>
        <dbReference type="ARBA" id="ARBA00009677"/>
    </source>
</evidence>
<evidence type="ECO:0000259" key="4">
    <source>
        <dbReference type="Pfam" id="PF06429"/>
    </source>
</evidence>
<keyword evidence="6" id="KW-0966">Cell projection</keyword>
<evidence type="ECO:0000259" key="3">
    <source>
        <dbReference type="Pfam" id="PF00460"/>
    </source>
</evidence>
<keyword evidence="6" id="KW-0282">Flagellum</keyword>
<feature type="domain" description="Flagellar basal-body/hook protein C-terminal" evidence="4">
    <location>
        <begin position="219"/>
        <end position="262"/>
    </location>
</feature>
<keyword evidence="2" id="KW-0975">Bacterial flagellum</keyword>
<feature type="domain" description="Flagellar basal body rod protein N-terminal" evidence="3">
    <location>
        <begin position="5"/>
        <end position="35"/>
    </location>
</feature>
<dbReference type="PROSITE" id="PS00588">
    <property type="entry name" value="FLAGELLA_BB_ROD"/>
    <property type="match status" value="1"/>
</dbReference>
<reference evidence="7" key="1">
    <citation type="journal article" date="2019" name="Int. J. Syst. Evol. Microbiol.">
        <title>The Global Catalogue of Microorganisms (GCM) 10K type strain sequencing project: providing services to taxonomists for standard genome sequencing and annotation.</title>
        <authorList>
            <consortium name="The Broad Institute Genomics Platform"/>
            <consortium name="The Broad Institute Genome Sequencing Center for Infectious Disease"/>
            <person name="Wu L."/>
            <person name="Ma J."/>
        </authorList>
    </citation>
    <scope>NUCLEOTIDE SEQUENCE [LARGE SCALE GENOMIC DNA]</scope>
    <source>
        <strain evidence="7">IBRC-M 10703</strain>
    </source>
</reference>
<evidence type="ECO:0000259" key="5">
    <source>
        <dbReference type="Pfam" id="PF22692"/>
    </source>
</evidence>
<protein>
    <submittedName>
        <fullName evidence="6">Flagellar hook-basal body protein</fullName>
    </submittedName>
</protein>
<evidence type="ECO:0000256" key="2">
    <source>
        <dbReference type="RuleBase" id="RU362116"/>
    </source>
</evidence>
<evidence type="ECO:0000313" key="7">
    <source>
        <dbReference type="Proteomes" id="UP001595772"/>
    </source>
</evidence>
<dbReference type="RefSeq" id="WP_379497492.1">
    <property type="nucleotide sequence ID" value="NZ_JBHSAO010000011.1"/>
</dbReference>
<dbReference type="SUPFAM" id="SSF117143">
    <property type="entry name" value="Flagellar hook protein flgE"/>
    <property type="match status" value="1"/>
</dbReference>
<dbReference type="InterPro" id="IPR019776">
    <property type="entry name" value="Flagellar_basal_body_rod_CS"/>
</dbReference>
<dbReference type="Pfam" id="PF22692">
    <property type="entry name" value="LlgE_F_G_D1"/>
    <property type="match status" value="1"/>
</dbReference>
<accession>A0ABV8H231</accession>
<dbReference type="PANTHER" id="PTHR30435">
    <property type="entry name" value="FLAGELLAR PROTEIN"/>
    <property type="match status" value="1"/>
</dbReference>
<organism evidence="6 7">
    <name type="scientific">Oceanobacillus longus</name>
    <dbReference type="NCBI Taxonomy" id="930120"/>
    <lineage>
        <taxon>Bacteria</taxon>
        <taxon>Bacillati</taxon>
        <taxon>Bacillota</taxon>
        <taxon>Bacilli</taxon>
        <taxon>Bacillales</taxon>
        <taxon>Bacillaceae</taxon>
        <taxon>Oceanobacillus</taxon>
    </lineage>
</organism>
<comment type="similarity">
    <text evidence="1 2">Belongs to the flagella basal body rod proteins family.</text>
</comment>
<gene>
    <name evidence="6" type="ORF">ACFOUV_14455</name>
</gene>
<feature type="domain" description="Flagellar hook protein FlgE/F/G-like D1" evidence="5">
    <location>
        <begin position="115"/>
        <end position="159"/>
    </location>
</feature>